<dbReference type="PANTHER" id="PTHR47955">
    <property type="entry name" value="CYTOCHROME P450 FAMILY 71 PROTEIN"/>
    <property type="match status" value="1"/>
</dbReference>
<dbReference type="EMBL" id="CAMGYJ010000002">
    <property type="protein sequence ID" value="CAI0375901.1"/>
    <property type="molecule type" value="Genomic_DNA"/>
</dbReference>
<evidence type="ECO:0000313" key="11">
    <source>
        <dbReference type="EMBL" id="CAI0375901.1"/>
    </source>
</evidence>
<evidence type="ECO:0000256" key="9">
    <source>
        <dbReference type="RuleBase" id="RU000461"/>
    </source>
</evidence>
<dbReference type="GO" id="GO:0004497">
    <property type="term" value="F:monooxygenase activity"/>
    <property type="evidence" value="ECO:0007669"/>
    <property type="project" value="UniProtKB-KW"/>
</dbReference>
<dbReference type="PANTHER" id="PTHR47955:SF8">
    <property type="entry name" value="CYTOCHROME P450 71D11-LIKE"/>
    <property type="match status" value="1"/>
</dbReference>
<evidence type="ECO:0000256" key="4">
    <source>
        <dbReference type="ARBA" id="ARBA00022723"/>
    </source>
</evidence>
<dbReference type="GO" id="GO:0005506">
    <property type="term" value="F:iron ion binding"/>
    <property type="evidence" value="ECO:0007669"/>
    <property type="project" value="InterPro"/>
</dbReference>
<name>A0AAV0GSD6_9ROSI</name>
<keyword evidence="10" id="KW-0812">Transmembrane</keyword>
<evidence type="ECO:0000313" key="12">
    <source>
        <dbReference type="Proteomes" id="UP001154282"/>
    </source>
</evidence>
<dbReference type="InterPro" id="IPR036396">
    <property type="entry name" value="Cyt_P450_sf"/>
</dbReference>
<evidence type="ECO:0000256" key="7">
    <source>
        <dbReference type="ARBA" id="ARBA00023033"/>
    </source>
</evidence>
<keyword evidence="10" id="KW-0472">Membrane</keyword>
<evidence type="ECO:0000256" key="8">
    <source>
        <dbReference type="PIRSR" id="PIRSR602401-1"/>
    </source>
</evidence>
<protein>
    <recommendedName>
        <fullName evidence="13">Cytochrome P450</fullName>
    </recommendedName>
</protein>
<organism evidence="11 12">
    <name type="scientific">Linum tenue</name>
    <dbReference type="NCBI Taxonomy" id="586396"/>
    <lineage>
        <taxon>Eukaryota</taxon>
        <taxon>Viridiplantae</taxon>
        <taxon>Streptophyta</taxon>
        <taxon>Embryophyta</taxon>
        <taxon>Tracheophyta</taxon>
        <taxon>Spermatophyta</taxon>
        <taxon>Magnoliopsida</taxon>
        <taxon>eudicotyledons</taxon>
        <taxon>Gunneridae</taxon>
        <taxon>Pentapetalae</taxon>
        <taxon>rosids</taxon>
        <taxon>fabids</taxon>
        <taxon>Malpighiales</taxon>
        <taxon>Linaceae</taxon>
        <taxon>Linum</taxon>
    </lineage>
</organism>
<reference evidence="11" key="1">
    <citation type="submission" date="2022-08" db="EMBL/GenBank/DDBJ databases">
        <authorList>
            <person name="Gutierrez-Valencia J."/>
        </authorList>
    </citation>
    <scope>NUCLEOTIDE SEQUENCE</scope>
</reference>
<accession>A0AAV0GSD6</accession>
<dbReference type="FunFam" id="1.10.630.10:FF:000043">
    <property type="entry name" value="Cytochrome P450 99A2"/>
    <property type="match status" value="1"/>
</dbReference>
<gene>
    <name evidence="11" type="ORF">LITE_LOCUS781</name>
</gene>
<comment type="similarity">
    <text evidence="2 9">Belongs to the cytochrome P450 family.</text>
</comment>
<keyword evidence="3 8" id="KW-0349">Heme</keyword>
<evidence type="ECO:0000256" key="5">
    <source>
        <dbReference type="ARBA" id="ARBA00023002"/>
    </source>
</evidence>
<dbReference type="AlphaFoldDB" id="A0AAV0GSD6"/>
<evidence type="ECO:0000256" key="2">
    <source>
        <dbReference type="ARBA" id="ARBA00010617"/>
    </source>
</evidence>
<keyword evidence="10" id="KW-1133">Transmembrane helix</keyword>
<dbReference type="InterPro" id="IPR017972">
    <property type="entry name" value="Cyt_P450_CS"/>
</dbReference>
<keyword evidence="6 8" id="KW-0408">Iron</keyword>
<dbReference type="Pfam" id="PF00067">
    <property type="entry name" value="p450"/>
    <property type="match status" value="1"/>
</dbReference>
<dbReference type="PRINTS" id="PR00463">
    <property type="entry name" value="EP450I"/>
</dbReference>
<dbReference type="CDD" id="cd11072">
    <property type="entry name" value="CYP71-like"/>
    <property type="match status" value="1"/>
</dbReference>
<dbReference type="InterPro" id="IPR001128">
    <property type="entry name" value="Cyt_P450"/>
</dbReference>
<dbReference type="Proteomes" id="UP001154282">
    <property type="component" value="Unassembled WGS sequence"/>
</dbReference>
<dbReference type="Gene3D" id="1.10.630.10">
    <property type="entry name" value="Cytochrome P450"/>
    <property type="match status" value="1"/>
</dbReference>
<keyword evidence="4 8" id="KW-0479">Metal-binding</keyword>
<dbReference type="PRINTS" id="PR00385">
    <property type="entry name" value="P450"/>
</dbReference>
<proteinExistence type="inferred from homology"/>
<dbReference type="SUPFAM" id="SSF48264">
    <property type="entry name" value="Cytochrome P450"/>
    <property type="match status" value="1"/>
</dbReference>
<sequence length="537" mass="60047">METYYQTSSPSPILFLLGSLLLFLIINYKLRRPADGAAAAKQGKAASPSLPPGPWKLPLIGNLHQVIISGSLPHHFFRDAAAKFGDIFHLRLGQVSAVIVTSPAAAAQVFKVHEPSLLTRPFCLAVDVLTPTGLFATNYGAYWRQMRRICAAELLSPRRVQSLSWAREQTAWEMVDSISSSAKKTNPVNLSEMIFAVTNNTTSLAAFGRKCGDSEEFVRLLKRAVVLSGGFELPDLFPTLKFLRWKGLSWARAELERIKLKFDMILGEIIEEHKIKKSKNFTKEEDLVDVLLKIQEDGNLDVQITTRDIKSIILIMLIVLVKVKISQDMLGAGSDTSSTTLEWAMSELLKNPEAMTKAQSEVREALRSKPTGHRVNESDIKGLTYLTLVVKETLRLHPPAPLVPKEATEDFVINNDEKGEFFIPKGAKTVVNVWAIGRDARYWLEPERFLPERFLDGCVNYTGGNFEYIPFGGGRRMCPAIPFAVANIEVPLAMLLYHFDWKLGDGRNPEEVDMIESFGASVRRKNDLILLPIIHES</sequence>
<comment type="cofactor">
    <cofactor evidence="1 8">
        <name>heme</name>
        <dbReference type="ChEBI" id="CHEBI:30413"/>
    </cofactor>
</comment>
<dbReference type="GO" id="GO:0020037">
    <property type="term" value="F:heme binding"/>
    <property type="evidence" value="ECO:0007669"/>
    <property type="project" value="InterPro"/>
</dbReference>
<dbReference type="GO" id="GO:0016705">
    <property type="term" value="F:oxidoreductase activity, acting on paired donors, with incorporation or reduction of molecular oxygen"/>
    <property type="evidence" value="ECO:0007669"/>
    <property type="project" value="InterPro"/>
</dbReference>
<feature type="binding site" description="axial binding residue" evidence="8">
    <location>
        <position position="478"/>
    </location>
    <ligand>
        <name>heme</name>
        <dbReference type="ChEBI" id="CHEBI:30413"/>
    </ligand>
    <ligandPart>
        <name>Fe</name>
        <dbReference type="ChEBI" id="CHEBI:18248"/>
    </ligandPart>
</feature>
<keyword evidence="7 9" id="KW-0503">Monooxygenase</keyword>
<evidence type="ECO:0000256" key="6">
    <source>
        <dbReference type="ARBA" id="ARBA00023004"/>
    </source>
</evidence>
<comment type="caution">
    <text evidence="11">The sequence shown here is derived from an EMBL/GenBank/DDBJ whole genome shotgun (WGS) entry which is preliminary data.</text>
</comment>
<evidence type="ECO:0000256" key="3">
    <source>
        <dbReference type="ARBA" id="ARBA00022617"/>
    </source>
</evidence>
<evidence type="ECO:0000256" key="10">
    <source>
        <dbReference type="SAM" id="Phobius"/>
    </source>
</evidence>
<feature type="transmembrane region" description="Helical" evidence="10">
    <location>
        <begin position="12"/>
        <end position="30"/>
    </location>
</feature>
<keyword evidence="5 9" id="KW-0560">Oxidoreductase</keyword>
<dbReference type="PROSITE" id="PS00086">
    <property type="entry name" value="CYTOCHROME_P450"/>
    <property type="match status" value="1"/>
</dbReference>
<keyword evidence="12" id="KW-1185">Reference proteome</keyword>
<dbReference type="InterPro" id="IPR002401">
    <property type="entry name" value="Cyt_P450_E_grp-I"/>
</dbReference>
<evidence type="ECO:0008006" key="13">
    <source>
        <dbReference type="Google" id="ProtNLM"/>
    </source>
</evidence>
<evidence type="ECO:0000256" key="1">
    <source>
        <dbReference type="ARBA" id="ARBA00001971"/>
    </source>
</evidence>